<proteinExistence type="inferred from homology"/>
<dbReference type="PROSITE" id="PS50893">
    <property type="entry name" value="ABC_TRANSPORTER_2"/>
    <property type="match status" value="1"/>
</dbReference>
<protein>
    <submittedName>
        <fullName evidence="7">ABC transporter ATP-binding protein</fullName>
    </submittedName>
</protein>
<dbReference type="Pfam" id="PF00005">
    <property type="entry name" value="ABC_tran"/>
    <property type="match status" value="1"/>
</dbReference>
<reference evidence="7 8" key="1">
    <citation type="submission" date="2017-04" db="EMBL/GenBank/DDBJ databases">
        <title>Draft Aigarchaeota genome from a New Zealand hot spring.</title>
        <authorList>
            <person name="Reysenbach A.-L."/>
            <person name="Donaho J.A."/>
            <person name="Gerhart J."/>
            <person name="Kelley J.F."/>
            <person name="Kouba K."/>
            <person name="Podar M."/>
            <person name="Stott M."/>
        </authorList>
    </citation>
    <scope>NUCLEOTIDE SEQUENCE [LARGE SCALE GENOMIC DNA]</scope>
    <source>
        <strain evidence="7">NZ13_MG1</strain>
    </source>
</reference>
<dbReference type="Gene3D" id="3.40.50.300">
    <property type="entry name" value="P-loop containing nucleotide triphosphate hydrolases"/>
    <property type="match status" value="1"/>
</dbReference>
<dbReference type="InterPro" id="IPR003439">
    <property type="entry name" value="ABC_transporter-like_ATP-bd"/>
</dbReference>
<dbReference type="GO" id="GO:0015807">
    <property type="term" value="P:L-amino acid transport"/>
    <property type="evidence" value="ECO:0007669"/>
    <property type="project" value="TreeGrafter"/>
</dbReference>
<dbReference type="CDD" id="cd03224">
    <property type="entry name" value="ABC_TM1139_LivF_branched"/>
    <property type="match status" value="1"/>
</dbReference>
<dbReference type="GO" id="GO:0015658">
    <property type="term" value="F:branched-chain amino acid transmembrane transporter activity"/>
    <property type="evidence" value="ECO:0007669"/>
    <property type="project" value="TreeGrafter"/>
</dbReference>
<dbReference type="GO" id="GO:0005524">
    <property type="term" value="F:ATP binding"/>
    <property type="evidence" value="ECO:0007669"/>
    <property type="project" value="UniProtKB-KW"/>
</dbReference>
<dbReference type="InterPro" id="IPR027417">
    <property type="entry name" value="P-loop_NTPase"/>
</dbReference>
<dbReference type="SMART" id="SM00382">
    <property type="entry name" value="AAA"/>
    <property type="match status" value="1"/>
</dbReference>
<accession>A0A2R7Y8A3</accession>
<keyword evidence="2" id="KW-0813">Transport</keyword>
<dbReference type="InterPro" id="IPR052156">
    <property type="entry name" value="BCAA_Transport_ATP-bd_LivF"/>
</dbReference>
<keyword evidence="4 7" id="KW-0067">ATP-binding</keyword>
<name>A0A2R7Y8A3_9ARCH</name>
<gene>
    <name evidence="7" type="ORF">B9J98_02170</name>
</gene>
<evidence type="ECO:0000313" key="7">
    <source>
        <dbReference type="EMBL" id="PUA33770.1"/>
    </source>
</evidence>
<dbReference type="SUPFAM" id="SSF52540">
    <property type="entry name" value="P-loop containing nucleoside triphosphate hydrolases"/>
    <property type="match status" value="1"/>
</dbReference>
<evidence type="ECO:0000256" key="3">
    <source>
        <dbReference type="ARBA" id="ARBA00022741"/>
    </source>
</evidence>
<evidence type="ECO:0000259" key="6">
    <source>
        <dbReference type="PROSITE" id="PS50893"/>
    </source>
</evidence>
<dbReference type="PANTHER" id="PTHR43820:SF7">
    <property type="entry name" value="BRANCHED-CHAIN AMINO ACID TRANSPORT ATP-BINDING PROTEIN LIVF-RELATED"/>
    <property type="match status" value="1"/>
</dbReference>
<organism evidence="7 8">
    <name type="scientific">Candidatus Terraquivivens tikiterensis</name>
    <dbReference type="NCBI Taxonomy" id="1980982"/>
    <lineage>
        <taxon>Archaea</taxon>
        <taxon>Nitrososphaerota</taxon>
        <taxon>Candidatus Wolframiiraptoraceae</taxon>
        <taxon>Candidatus Terraquivivens</taxon>
    </lineage>
</organism>
<keyword evidence="5" id="KW-0029">Amino-acid transport</keyword>
<comment type="caution">
    <text evidence="7">The sequence shown here is derived from an EMBL/GenBank/DDBJ whole genome shotgun (WGS) entry which is preliminary data.</text>
</comment>
<dbReference type="PANTHER" id="PTHR43820">
    <property type="entry name" value="HIGH-AFFINITY BRANCHED-CHAIN AMINO ACID TRANSPORT ATP-BINDING PROTEIN LIVF"/>
    <property type="match status" value="1"/>
</dbReference>
<evidence type="ECO:0000256" key="2">
    <source>
        <dbReference type="ARBA" id="ARBA00022448"/>
    </source>
</evidence>
<dbReference type="InterPro" id="IPR017871">
    <property type="entry name" value="ABC_transporter-like_CS"/>
</dbReference>
<comment type="similarity">
    <text evidence="1">Belongs to the ABC transporter superfamily.</text>
</comment>
<feature type="domain" description="ABC transporter" evidence="6">
    <location>
        <begin position="2"/>
        <end position="234"/>
    </location>
</feature>
<dbReference type="PROSITE" id="PS00211">
    <property type="entry name" value="ABC_TRANSPORTER_1"/>
    <property type="match status" value="1"/>
</dbReference>
<dbReference type="GO" id="GO:0016887">
    <property type="term" value="F:ATP hydrolysis activity"/>
    <property type="evidence" value="ECO:0007669"/>
    <property type="project" value="InterPro"/>
</dbReference>
<dbReference type="Proteomes" id="UP000244066">
    <property type="component" value="Unassembled WGS sequence"/>
</dbReference>
<keyword evidence="3" id="KW-0547">Nucleotide-binding</keyword>
<dbReference type="InterPro" id="IPR003593">
    <property type="entry name" value="AAA+_ATPase"/>
</dbReference>
<evidence type="ECO:0000313" key="8">
    <source>
        <dbReference type="Proteomes" id="UP000244066"/>
    </source>
</evidence>
<dbReference type="EMBL" id="NDWU01000004">
    <property type="protein sequence ID" value="PUA33770.1"/>
    <property type="molecule type" value="Genomic_DNA"/>
</dbReference>
<dbReference type="AlphaFoldDB" id="A0A2R7Y8A3"/>
<evidence type="ECO:0000256" key="4">
    <source>
        <dbReference type="ARBA" id="ARBA00022840"/>
    </source>
</evidence>
<sequence length="238" mass="26089">MIEIKNLNSGYRKLQVLFDISASFQPGKINTIVGPNGSGKSTLLKSIFGLATVYSGSVRFKGMELVGKPPHEIAKLGIAYLPQLGKVFENLSVEENMMMAGYTLDKSERAERLKEVCEMFPLVKKYWRTKAGLLSGGERQMVAMAMALLRRPKVMMFDEPTSELAPKVASSVLEKIVELRDTTGVTIVLVEQNAKKALEIGDRAYLLVGGRLSFEGGCDELLNHPQLSALYLGISNGS</sequence>
<evidence type="ECO:0000256" key="5">
    <source>
        <dbReference type="ARBA" id="ARBA00022970"/>
    </source>
</evidence>
<evidence type="ECO:0000256" key="1">
    <source>
        <dbReference type="ARBA" id="ARBA00005417"/>
    </source>
</evidence>